<protein>
    <submittedName>
        <fullName evidence="2">Uncharacterized protein</fullName>
    </submittedName>
</protein>
<proteinExistence type="predicted"/>
<evidence type="ECO:0000256" key="1">
    <source>
        <dbReference type="ARBA" id="ARBA00022658"/>
    </source>
</evidence>
<gene>
    <name evidence="2" type="ORF">PHYEVI_LOCUS9955</name>
</gene>
<sequence>MVGCKPVSFHIFEKTNSGDVISWTYPTVTDETKILIHQTCFSKGLETVDLFYYKREKKYWHYIKQFGKNGRRCAVIVLSECYKPDLYGKICDLFVGKCTGVAEVDFVVLVKTFLKIYVSDGISSGGEFVKLEDFPEQTNLKDIIKNLGIEFILLYNALLLKKQILVYHPNVEELQQSLNSITRLIPTQQPEDILEPYVQNISDLKRNVNNLLGTTNSSLMNQQNSFDLLVNLQTPSVEVTLKSKESFQLTSLHKDIANSITQLVEKDATELEIINEISNKTTEVLNYLKTFQSQKDVEGKIKNKNLQKFLTNLSTIV</sequence>
<organism evidence="2 3">
    <name type="scientific">Phyllotreta striolata</name>
    <name type="common">Striped flea beetle</name>
    <name type="synonym">Crioceris striolata</name>
    <dbReference type="NCBI Taxonomy" id="444603"/>
    <lineage>
        <taxon>Eukaryota</taxon>
        <taxon>Metazoa</taxon>
        <taxon>Ecdysozoa</taxon>
        <taxon>Arthropoda</taxon>
        <taxon>Hexapoda</taxon>
        <taxon>Insecta</taxon>
        <taxon>Pterygota</taxon>
        <taxon>Neoptera</taxon>
        <taxon>Endopterygota</taxon>
        <taxon>Coleoptera</taxon>
        <taxon>Polyphaga</taxon>
        <taxon>Cucujiformia</taxon>
        <taxon>Chrysomeloidea</taxon>
        <taxon>Chrysomelidae</taxon>
        <taxon>Galerucinae</taxon>
        <taxon>Alticini</taxon>
        <taxon>Phyllotreta</taxon>
    </lineage>
</organism>
<keyword evidence="1" id="KW-0344">Guanine-nucleotide releasing factor</keyword>
<dbReference type="Proteomes" id="UP001153712">
    <property type="component" value="Chromosome 7"/>
</dbReference>
<accession>A0A9N9XQN3</accession>
<reference evidence="2" key="1">
    <citation type="submission" date="2022-01" db="EMBL/GenBank/DDBJ databases">
        <authorList>
            <person name="King R."/>
        </authorList>
    </citation>
    <scope>NUCLEOTIDE SEQUENCE</scope>
</reference>
<dbReference type="OrthoDB" id="66409at2759"/>
<dbReference type="InterPro" id="IPR042431">
    <property type="entry name" value="FAM45"/>
</dbReference>
<dbReference type="EMBL" id="OU900100">
    <property type="protein sequence ID" value="CAG9863671.1"/>
    <property type="molecule type" value="Genomic_DNA"/>
</dbReference>
<evidence type="ECO:0000313" key="3">
    <source>
        <dbReference type="Proteomes" id="UP001153712"/>
    </source>
</evidence>
<dbReference type="GO" id="GO:0005085">
    <property type="term" value="F:guanyl-nucleotide exchange factor activity"/>
    <property type="evidence" value="ECO:0007669"/>
    <property type="project" value="UniProtKB-KW"/>
</dbReference>
<dbReference type="GO" id="GO:2000641">
    <property type="term" value="P:regulation of early endosome to late endosome transport"/>
    <property type="evidence" value="ECO:0007669"/>
    <property type="project" value="TreeGrafter"/>
</dbReference>
<dbReference type="AlphaFoldDB" id="A0A9N9XQN3"/>
<dbReference type="GO" id="GO:0031267">
    <property type="term" value="F:small GTPase binding"/>
    <property type="evidence" value="ECO:0007669"/>
    <property type="project" value="TreeGrafter"/>
</dbReference>
<keyword evidence="3" id="KW-1185">Reference proteome</keyword>
<evidence type="ECO:0000313" key="2">
    <source>
        <dbReference type="EMBL" id="CAG9863671.1"/>
    </source>
</evidence>
<dbReference type="GO" id="GO:0015031">
    <property type="term" value="P:protein transport"/>
    <property type="evidence" value="ECO:0007669"/>
    <property type="project" value="TreeGrafter"/>
</dbReference>
<dbReference type="PANTHER" id="PTHR28544:SF1">
    <property type="entry name" value="DENN DOMAIN-CONTAINING PROTEIN 10-RELATED"/>
    <property type="match status" value="1"/>
</dbReference>
<dbReference type="PANTHER" id="PTHR28544">
    <property type="entry name" value="PROTEIN FAM45A-RELATED"/>
    <property type="match status" value="1"/>
</dbReference>
<dbReference type="GO" id="GO:0005770">
    <property type="term" value="C:late endosome"/>
    <property type="evidence" value="ECO:0007669"/>
    <property type="project" value="TreeGrafter"/>
</dbReference>
<dbReference type="Pfam" id="PF08616">
    <property type="entry name" value="SPA"/>
    <property type="match status" value="1"/>
</dbReference>
<name>A0A9N9XQN3_PHYSR</name>